<dbReference type="EMBL" id="FNQF01000005">
    <property type="protein sequence ID" value="SEA35076.1"/>
    <property type="molecule type" value="Genomic_DNA"/>
</dbReference>
<evidence type="ECO:0000313" key="3">
    <source>
        <dbReference type="Proteomes" id="UP000198820"/>
    </source>
</evidence>
<accession>A0A1H4AGS4</accession>
<name>A0A1H4AGS4_9FLAO</name>
<keyword evidence="1" id="KW-0732">Signal</keyword>
<evidence type="ECO:0000313" key="2">
    <source>
        <dbReference type="EMBL" id="SEA35076.1"/>
    </source>
</evidence>
<feature type="signal peptide" evidence="1">
    <location>
        <begin position="1"/>
        <end position="25"/>
    </location>
</feature>
<feature type="chain" id="PRO_5011616114" evidence="1">
    <location>
        <begin position="26"/>
        <end position="197"/>
    </location>
</feature>
<proteinExistence type="predicted"/>
<sequence length="197" mass="21523">MKYFKKTSYLILLIALSFLVGCTSDDDSNPSNPRGSQLEFAGDPHTYNFTITGGEIAGDYIGEIENDLTVTELLLANYSAYMQFGNEKDISLNIFKENLIIGGSFNYANGTIGSLDNNASNLSFQFEPSAIRYNSVSGSMQLSEVDFTDSLGINTAYTGLAAYEISFNGTFINALNGSEVQIEGPIKVNFPENVEQY</sequence>
<dbReference type="STRING" id="908615.SAMN05421540_10529"/>
<dbReference type="PROSITE" id="PS51257">
    <property type="entry name" value="PROKAR_LIPOPROTEIN"/>
    <property type="match status" value="1"/>
</dbReference>
<protein>
    <submittedName>
        <fullName evidence="2">Uncharacterized protein</fullName>
    </submittedName>
</protein>
<dbReference type="RefSeq" id="WP_093243579.1">
    <property type="nucleotide sequence ID" value="NZ_FNQF01000005.1"/>
</dbReference>
<organism evidence="2 3">
    <name type="scientific">Psychroflexus halocasei</name>
    <dbReference type="NCBI Taxonomy" id="908615"/>
    <lineage>
        <taxon>Bacteria</taxon>
        <taxon>Pseudomonadati</taxon>
        <taxon>Bacteroidota</taxon>
        <taxon>Flavobacteriia</taxon>
        <taxon>Flavobacteriales</taxon>
        <taxon>Flavobacteriaceae</taxon>
        <taxon>Psychroflexus</taxon>
    </lineage>
</organism>
<keyword evidence="3" id="KW-1185">Reference proteome</keyword>
<gene>
    <name evidence="2" type="ORF">SAMN05421540_10529</name>
</gene>
<dbReference type="AlphaFoldDB" id="A0A1H4AGS4"/>
<reference evidence="2 3" key="1">
    <citation type="submission" date="2016-10" db="EMBL/GenBank/DDBJ databases">
        <authorList>
            <person name="de Groot N.N."/>
        </authorList>
    </citation>
    <scope>NUCLEOTIDE SEQUENCE [LARGE SCALE GENOMIC DNA]</scope>
    <source>
        <strain evidence="2 3">DSM 23581</strain>
    </source>
</reference>
<dbReference type="Proteomes" id="UP000198820">
    <property type="component" value="Unassembled WGS sequence"/>
</dbReference>
<evidence type="ECO:0000256" key="1">
    <source>
        <dbReference type="SAM" id="SignalP"/>
    </source>
</evidence>